<protein>
    <submittedName>
        <fullName evidence="2">Glycosyl transferase group 1</fullName>
    </submittedName>
</protein>
<keyword evidence="3" id="KW-1185">Reference proteome</keyword>
<dbReference type="STRING" id="579405.Dd703_2681"/>
<evidence type="ECO:0000313" key="2">
    <source>
        <dbReference type="EMBL" id="ACS86458.1"/>
    </source>
</evidence>
<proteinExistence type="predicted"/>
<evidence type="ECO:0000313" key="3">
    <source>
        <dbReference type="Proteomes" id="UP000002734"/>
    </source>
</evidence>
<dbReference type="CDD" id="cd03801">
    <property type="entry name" value="GT4_PimA-like"/>
    <property type="match status" value="1"/>
</dbReference>
<dbReference type="PANTHER" id="PTHR45947:SF3">
    <property type="entry name" value="SULFOQUINOVOSYL TRANSFERASE SQD2"/>
    <property type="match status" value="1"/>
</dbReference>
<evidence type="ECO:0000259" key="1">
    <source>
        <dbReference type="Pfam" id="PF00534"/>
    </source>
</evidence>
<dbReference type="InterPro" id="IPR001296">
    <property type="entry name" value="Glyco_trans_1"/>
</dbReference>
<organism evidence="2 3">
    <name type="scientific">Musicola paradisiaca (strain Ech703)</name>
    <name type="common">Dickeya paradisiaca</name>
    <name type="synonym">Dickeya dadantii</name>
    <dbReference type="NCBI Taxonomy" id="579405"/>
    <lineage>
        <taxon>Bacteria</taxon>
        <taxon>Pseudomonadati</taxon>
        <taxon>Pseudomonadota</taxon>
        <taxon>Gammaproteobacteria</taxon>
        <taxon>Enterobacterales</taxon>
        <taxon>Pectobacteriaceae</taxon>
        <taxon>Musicola</taxon>
    </lineage>
</organism>
<dbReference type="HOGENOM" id="CLU_009583_2_2_6"/>
<dbReference type="GO" id="GO:0016757">
    <property type="term" value="F:glycosyltransferase activity"/>
    <property type="evidence" value="ECO:0007669"/>
    <property type="project" value="InterPro"/>
</dbReference>
<dbReference type="RefSeq" id="WP_015854364.1">
    <property type="nucleotide sequence ID" value="NC_012880.1"/>
</dbReference>
<dbReference type="Proteomes" id="UP000002734">
    <property type="component" value="Chromosome"/>
</dbReference>
<dbReference type="AlphaFoldDB" id="C6CAG0"/>
<dbReference type="Gene3D" id="3.40.50.2000">
    <property type="entry name" value="Glycogen Phosphorylase B"/>
    <property type="match status" value="2"/>
</dbReference>
<accession>C6CAG0</accession>
<dbReference type="KEGG" id="dda:Dd703_2681"/>
<dbReference type="Pfam" id="PF00534">
    <property type="entry name" value="Glycos_transf_1"/>
    <property type="match status" value="1"/>
</dbReference>
<keyword evidence="2" id="KW-0808">Transferase</keyword>
<dbReference type="InterPro" id="IPR050194">
    <property type="entry name" value="Glycosyltransferase_grp1"/>
</dbReference>
<dbReference type="EMBL" id="CP001654">
    <property type="protein sequence ID" value="ACS86458.1"/>
    <property type="molecule type" value="Genomic_DNA"/>
</dbReference>
<dbReference type="PANTHER" id="PTHR45947">
    <property type="entry name" value="SULFOQUINOVOSYL TRANSFERASE SQD2"/>
    <property type="match status" value="1"/>
</dbReference>
<dbReference type="CAZy" id="GT4">
    <property type="family name" value="Glycosyltransferase Family 4"/>
</dbReference>
<gene>
    <name evidence="2" type="ordered locus">Dd703_2681</name>
</gene>
<reference evidence="2" key="1">
    <citation type="submission" date="2009-06" db="EMBL/GenBank/DDBJ databases">
        <title>Complete sequence of Dickeya dadantii Ech703.</title>
        <authorList>
            <consortium name="US DOE Joint Genome Institute"/>
            <person name="Lucas S."/>
            <person name="Copeland A."/>
            <person name="Lapidus A."/>
            <person name="Glavina del Rio T."/>
            <person name="Dalin E."/>
            <person name="Tice H."/>
            <person name="Bruce D."/>
            <person name="Goodwin L."/>
            <person name="Pitluck S."/>
            <person name="Chertkov O."/>
            <person name="Brettin T."/>
            <person name="Detter J.C."/>
            <person name="Han C."/>
            <person name="Larimer F."/>
            <person name="Land M."/>
            <person name="Hauser L."/>
            <person name="Kyrpides N."/>
            <person name="Mikhailova N."/>
            <person name="Balakrishnan V."/>
            <person name="Glasner J."/>
            <person name="Perna N.T."/>
        </authorList>
    </citation>
    <scope>NUCLEOTIDE SEQUENCE [LARGE SCALE GENOMIC DNA]</scope>
    <source>
        <strain evidence="2">Ech703</strain>
    </source>
</reference>
<dbReference type="eggNOG" id="COG0438">
    <property type="taxonomic scope" value="Bacteria"/>
</dbReference>
<name>C6CAG0_MUSP7</name>
<dbReference type="SUPFAM" id="SSF53756">
    <property type="entry name" value="UDP-Glycosyltransferase/glycogen phosphorylase"/>
    <property type="match status" value="1"/>
</dbReference>
<sequence length="423" mass="47703">MKIMVISNLYPPYYLGGYELGCKSIVNGLVKRGHDVVVLTSPSHVPEEKISQSDQSSPVILRRLQLKSFQPINSPHENVLKVNHLEAMLTNYANTAMVLDAIQEYKPDCVYLFNLVGIGGLAILDALNSISAPWVLHLMDRAPETLQFGFSKDVLSIFNAQNGNLYKHGKIISMTKHLVDEIELLCKFTFSNKIDLVPGWVDIEKTFFKREYTRSEKLRFVTAGAVQSHKGIDIIVETAALLRKNRVENFNIEIYGDGNIAYYVDLAKQYGVSDLVSFLGPRTQPELIDIYKASDAFLFPTWEREPFGFAPIEAAAVGCIPIITATCGAAERLVGNVHCLKIERSAASLFETLRRFCRHEIDVERIGTNAQVITREDLHFDTCLEQVESILNDVMKSKVIKEPSWMDINRTYLKHNLSVKLFS</sequence>
<feature type="domain" description="Glycosyl transferase family 1" evidence="1">
    <location>
        <begin position="209"/>
        <end position="371"/>
    </location>
</feature>